<reference evidence="9" key="1">
    <citation type="journal article" date="2018" name="Nat. Microbiol.">
        <title>Leveraging single-cell genomics to expand the fungal tree of life.</title>
        <authorList>
            <person name="Ahrendt S.R."/>
            <person name="Quandt C.A."/>
            <person name="Ciobanu D."/>
            <person name="Clum A."/>
            <person name="Salamov A."/>
            <person name="Andreopoulos B."/>
            <person name="Cheng J.F."/>
            <person name="Woyke T."/>
            <person name="Pelin A."/>
            <person name="Henrissat B."/>
            <person name="Reynolds N.K."/>
            <person name="Benny G.L."/>
            <person name="Smith M.E."/>
            <person name="James T.Y."/>
            <person name="Grigoriev I.V."/>
        </authorList>
    </citation>
    <scope>NUCLEOTIDE SEQUENCE [LARGE SCALE GENOMIC DNA]</scope>
    <source>
        <strain evidence="9">Benny S71-1</strain>
    </source>
</reference>
<evidence type="ECO:0000256" key="3">
    <source>
        <dbReference type="ARBA" id="ARBA00022692"/>
    </source>
</evidence>
<evidence type="ECO:0000256" key="7">
    <source>
        <dbReference type="SAM" id="Phobius"/>
    </source>
</evidence>
<sequence length="413" mass="46722">MQSPPPTDSHLHQRSSSLRSIANRRDHPTEAVGEFSTLWDFLKAELTTSENDATAELKRERVTNFIHVPQEIEKLFTFGYFICLDSFMHVFTILPMRVLLAMRHFIAYILGLTSQLKAAHKVDLIKALLVLNCCIALQLVDASRLYHGVRGQSLIKLYVIYNMLEIFDKLFCSFGQDILDSFFYKIGGSDDHAQGGSSASRTKHLHPISHFIIASIYMFMHSMILFYQLVTLNVAINSYHNSLLTMLLSNQFVEIKSNVFKRFEKENLFQLTCADIVERFQLTVFLVIIAIRNVVELSGTTMSSSLPASFFPLLPTGSIFLYNVLTPVILVFGCEMLVDWLKHAFITKFNHIRPTVYQRYAEILSRDLVVGADAGAAQPSGQATRWRFIDHSPVVARRMGLATLPLGCLVGAM</sequence>
<keyword evidence="9" id="KW-1185">Reference proteome</keyword>
<evidence type="ECO:0000256" key="6">
    <source>
        <dbReference type="SAM" id="MobiDB-lite"/>
    </source>
</evidence>
<feature type="region of interest" description="Disordered" evidence="6">
    <location>
        <begin position="1"/>
        <end position="23"/>
    </location>
</feature>
<proteinExistence type="inferred from homology"/>
<gene>
    <name evidence="8" type="ORF">SYNPS1DRAFT_11996</name>
</gene>
<dbReference type="AlphaFoldDB" id="A0A4P9Z6T8"/>
<dbReference type="PANTHER" id="PTHR13317">
    <property type="entry name" value="TRANSMEMBRANE ANTERIOR POSTERIOR TRANSFORMATION PROTEIN 1 HOMOLOG"/>
    <property type="match status" value="1"/>
</dbReference>
<evidence type="ECO:0000313" key="9">
    <source>
        <dbReference type="Proteomes" id="UP000278143"/>
    </source>
</evidence>
<evidence type="ECO:0000256" key="1">
    <source>
        <dbReference type="ARBA" id="ARBA00004141"/>
    </source>
</evidence>
<evidence type="ECO:0000256" key="4">
    <source>
        <dbReference type="ARBA" id="ARBA00022989"/>
    </source>
</evidence>
<evidence type="ECO:0000256" key="2">
    <source>
        <dbReference type="ARBA" id="ARBA00008803"/>
    </source>
</evidence>
<evidence type="ECO:0000256" key="5">
    <source>
        <dbReference type="ARBA" id="ARBA00023136"/>
    </source>
</evidence>
<feature type="transmembrane region" description="Helical" evidence="7">
    <location>
        <begin position="211"/>
        <end position="236"/>
    </location>
</feature>
<feature type="transmembrane region" description="Helical" evidence="7">
    <location>
        <begin position="319"/>
        <end position="338"/>
    </location>
</feature>
<keyword evidence="5 7" id="KW-0472">Membrane</keyword>
<name>A0A4P9Z6T8_9FUNG</name>
<feature type="transmembrane region" description="Helical" evidence="7">
    <location>
        <begin position="78"/>
        <end position="100"/>
    </location>
</feature>
<dbReference type="Pfam" id="PF05346">
    <property type="entry name" value="DUF747"/>
    <property type="match status" value="1"/>
</dbReference>
<comment type="subcellular location">
    <subcellularLocation>
        <location evidence="1">Membrane</location>
        <topology evidence="1">Multi-pass membrane protein</topology>
    </subcellularLocation>
</comment>
<protein>
    <submittedName>
        <fullName evidence="8">Eukaryotic membrane protein family-domain-containing protein</fullName>
    </submittedName>
</protein>
<dbReference type="Proteomes" id="UP000278143">
    <property type="component" value="Unassembled WGS sequence"/>
</dbReference>
<dbReference type="InterPro" id="IPR008010">
    <property type="entry name" value="Tatp1"/>
</dbReference>
<dbReference type="OrthoDB" id="29023at2759"/>
<comment type="similarity">
    <text evidence="2">Belongs to the TAPT1 family.</text>
</comment>
<dbReference type="GO" id="GO:0005789">
    <property type="term" value="C:endoplasmic reticulum membrane"/>
    <property type="evidence" value="ECO:0007669"/>
    <property type="project" value="TreeGrafter"/>
</dbReference>
<keyword evidence="4 7" id="KW-1133">Transmembrane helix</keyword>
<dbReference type="EMBL" id="KZ989138">
    <property type="protein sequence ID" value="RKP27892.1"/>
    <property type="molecule type" value="Genomic_DNA"/>
</dbReference>
<evidence type="ECO:0000313" key="8">
    <source>
        <dbReference type="EMBL" id="RKP27892.1"/>
    </source>
</evidence>
<organism evidence="8 9">
    <name type="scientific">Syncephalis pseudoplumigaleata</name>
    <dbReference type="NCBI Taxonomy" id="1712513"/>
    <lineage>
        <taxon>Eukaryota</taxon>
        <taxon>Fungi</taxon>
        <taxon>Fungi incertae sedis</taxon>
        <taxon>Zoopagomycota</taxon>
        <taxon>Zoopagomycotina</taxon>
        <taxon>Zoopagomycetes</taxon>
        <taxon>Zoopagales</taxon>
        <taxon>Piptocephalidaceae</taxon>
        <taxon>Syncephalis</taxon>
    </lineage>
</organism>
<keyword evidence="3 7" id="KW-0812">Transmembrane</keyword>
<accession>A0A4P9Z6T8</accession>
<dbReference type="PANTHER" id="PTHR13317:SF4">
    <property type="entry name" value="TRANSMEMBRANE ANTERIOR POSTERIOR TRANSFORMATION PROTEIN 1 HOMOLOG"/>
    <property type="match status" value="1"/>
</dbReference>